<evidence type="ECO:0000256" key="4">
    <source>
        <dbReference type="SAM" id="MobiDB-lite"/>
    </source>
</evidence>
<evidence type="ECO:0000259" key="5">
    <source>
        <dbReference type="PROSITE" id="PS51774"/>
    </source>
</evidence>
<feature type="coiled-coil region" evidence="3">
    <location>
        <begin position="378"/>
        <end position="412"/>
    </location>
</feature>
<dbReference type="Pfam" id="PF07765">
    <property type="entry name" value="KIP1"/>
    <property type="match status" value="1"/>
</dbReference>
<evidence type="ECO:0000256" key="3">
    <source>
        <dbReference type="SAM" id="Coils"/>
    </source>
</evidence>
<evidence type="ECO:0000256" key="1">
    <source>
        <dbReference type="ARBA" id="ARBA00023054"/>
    </source>
</evidence>
<comment type="similarity">
    <text evidence="2">Belongs to the NET family.</text>
</comment>
<evidence type="ECO:0000313" key="7">
    <source>
        <dbReference type="Proteomes" id="UP001229421"/>
    </source>
</evidence>
<feature type="coiled-coil region" evidence="3">
    <location>
        <begin position="567"/>
        <end position="622"/>
    </location>
</feature>
<dbReference type="AlphaFoldDB" id="A0AAD8K933"/>
<dbReference type="PANTHER" id="PTHR32258">
    <property type="entry name" value="PROTEIN NETWORKED 4A"/>
    <property type="match status" value="1"/>
</dbReference>
<feature type="coiled-coil region" evidence="3">
    <location>
        <begin position="188"/>
        <end position="278"/>
    </location>
</feature>
<dbReference type="EMBL" id="JAUHHV010000007">
    <property type="protein sequence ID" value="KAK1418303.1"/>
    <property type="molecule type" value="Genomic_DNA"/>
</dbReference>
<accession>A0AAD8K933</accession>
<proteinExistence type="inferred from homology"/>
<dbReference type="GO" id="GO:0051015">
    <property type="term" value="F:actin filament binding"/>
    <property type="evidence" value="ECO:0007669"/>
    <property type="project" value="TreeGrafter"/>
</dbReference>
<feature type="region of interest" description="Disordered" evidence="4">
    <location>
        <begin position="892"/>
        <end position="916"/>
    </location>
</feature>
<organism evidence="6 7">
    <name type="scientific">Tagetes erecta</name>
    <name type="common">African marigold</name>
    <dbReference type="NCBI Taxonomy" id="13708"/>
    <lineage>
        <taxon>Eukaryota</taxon>
        <taxon>Viridiplantae</taxon>
        <taxon>Streptophyta</taxon>
        <taxon>Embryophyta</taxon>
        <taxon>Tracheophyta</taxon>
        <taxon>Spermatophyta</taxon>
        <taxon>Magnoliopsida</taxon>
        <taxon>eudicotyledons</taxon>
        <taxon>Gunneridae</taxon>
        <taxon>Pentapetalae</taxon>
        <taxon>asterids</taxon>
        <taxon>campanulids</taxon>
        <taxon>Asterales</taxon>
        <taxon>Asteraceae</taxon>
        <taxon>Asteroideae</taxon>
        <taxon>Heliantheae alliance</taxon>
        <taxon>Tageteae</taxon>
        <taxon>Tagetes</taxon>
    </lineage>
</organism>
<feature type="domain" description="NAB" evidence="5">
    <location>
        <begin position="13"/>
        <end position="93"/>
    </location>
</feature>
<gene>
    <name evidence="6" type="ORF">QVD17_27446</name>
</gene>
<reference evidence="6" key="1">
    <citation type="journal article" date="2023" name="bioRxiv">
        <title>Improved chromosome-level genome assembly for marigold (Tagetes erecta).</title>
        <authorList>
            <person name="Jiang F."/>
            <person name="Yuan L."/>
            <person name="Wang S."/>
            <person name="Wang H."/>
            <person name="Xu D."/>
            <person name="Wang A."/>
            <person name="Fan W."/>
        </authorList>
    </citation>
    <scope>NUCLEOTIDE SEQUENCE</scope>
    <source>
        <strain evidence="6">WSJ</strain>
        <tissue evidence="6">Leaf</tissue>
    </source>
</reference>
<name>A0AAD8K933_TARER</name>
<dbReference type="GO" id="GO:0005886">
    <property type="term" value="C:plasma membrane"/>
    <property type="evidence" value="ECO:0007669"/>
    <property type="project" value="TreeGrafter"/>
</dbReference>
<dbReference type="Proteomes" id="UP001229421">
    <property type="component" value="Unassembled WGS sequence"/>
</dbReference>
<dbReference type="PROSITE" id="PS51774">
    <property type="entry name" value="NAB"/>
    <property type="match status" value="1"/>
</dbReference>
<sequence length="973" mass="112517">MACVLTSESRRLYSWWWDSHIIPNNSKWLQENLADMDTKVKSMIKLIEEDADSFARRAEMYYKKRPDLMKLVEEFYRTYRALAERYDYATGELRHAQKALQAAFPDQEPFALLDDSSSLVDPSAQKNEPFSLELFLEGKLQYTNEKDGMDKRALGAESDVQDMMNTLAGLKSANDVDLLQCGICQEKISVLEKKIVIAEDEAKMFSEQAVKAEMEVEQLKIALLKLTEDKEALQVSYAQCLEKSYKLELDLSSAQSDHQRLTIEIVNSTKKLKRAEEICVCLEMSNQSLKMEVRDLSKKIMLKDQELSAKHDESKSTKVEFVGLKETQEVALQMGQCTDVQKEIFKLKEEITTSQQELTGLNPESFGSSVKYNLVVERSMVASRLESVQKRLQSLENQFMQFEKEKEQESCMMMNQKRLDDIENHIQEFHKLKKEEVQEELDKAVIAQFENLMLHEFVKEVEEENYFLSVENRKHIEASKLADKLISELETEILEQQVEEELLLVDVEDLRLGIHQVFSSLESGSNSAKISVEEIVGKIKDLKKCLSKEEGDKHRLLIENIVISALIQESESHKEDLMNKYGTMENDFFKVKKNNLELIKVNKNLTLELKERENELELWSAKFVFDLQISNTRDIFFESKVHELAEVCETLEAETASKDREIEEMKQKVSVMEREIDGLKAQLLAYTPVIDSLKASIASLEHNVANVNEPDNQKPEVHHHDNQIEPNGISDLLAFEMRIAAVEKVIVDDVNTVRRRKSSGINIKPKVAKPESSEWKCNEDQKRKKEEKVRGKRYLTLDNLNITKAKPELSEIRDIPLDQGSSRSRRGYIRSDGMLIEQLQISHRTYETENKSTKLSYEPQIEDLSVYKLQVLNQESTKEKFLQGNARDLETTMKRGKKASGAASKTMKQQLEEEEAEDEVWKRSQRMKWVQLDDGKKTKRGKTVILRDFIIQRGRTNRRRRLCGCFAPSPRLH</sequence>
<evidence type="ECO:0000313" key="6">
    <source>
        <dbReference type="EMBL" id="KAK1418303.1"/>
    </source>
</evidence>
<dbReference type="InterPro" id="IPR051861">
    <property type="entry name" value="NET_actin-binding_domain"/>
</dbReference>
<evidence type="ECO:0000256" key="2">
    <source>
        <dbReference type="ARBA" id="ARBA00038006"/>
    </source>
</evidence>
<dbReference type="InterPro" id="IPR011684">
    <property type="entry name" value="NAB"/>
</dbReference>
<comment type="caution">
    <text evidence="6">The sequence shown here is derived from an EMBL/GenBank/DDBJ whole genome shotgun (WGS) entry which is preliminary data.</text>
</comment>
<keyword evidence="7" id="KW-1185">Reference proteome</keyword>
<protein>
    <recommendedName>
        <fullName evidence="5">NAB domain-containing protein</fullName>
    </recommendedName>
</protein>
<dbReference type="PANTHER" id="PTHR32258:SF6">
    <property type="entry name" value="PROTEIN NETWORKED 1A"/>
    <property type="match status" value="1"/>
</dbReference>
<keyword evidence="1 3" id="KW-0175">Coiled coil</keyword>
<feature type="coiled-coil region" evidence="3">
    <location>
        <begin position="648"/>
        <end position="682"/>
    </location>
</feature>